<sequence>MGEIEITGGNYSSAPEAAYSAITELSTELTPARRMSMPSMTSTAPSAALRAQVLLFTVTIVNAIGGPAGAVPAASYTVPRAGDTFATPAYDPTQGSSWSTAAVAVDSTWVEAVRWRFRWRLLSPDLLPRVSREHITNTGFLDEAPLI</sequence>
<accession>A0ABR2V2H6</accession>
<comment type="caution">
    <text evidence="1">The sequence shown here is derived from an EMBL/GenBank/DDBJ whole genome shotgun (WGS) entry which is preliminary data.</text>
</comment>
<evidence type="ECO:0000313" key="2">
    <source>
        <dbReference type="Proteomes" id="UP001408356"/>
    </source>
</evidence>
<organism evidence="1 2">
    <name type="scientific">Seiridium unicorne</name>
    <dbReference type="NCBI Taxonomy" id="138068"/>
    <lineage>
        <taxon>Eukaryota</taxon>
        <taxon>Fungi</taxon>
        <taxon>Dikarya</taxon>
        <taxon>Ascomycota</taxon>
        <taxon>Pezizomycotina</taxon>
        <taxon>Sordariomycetes</taxon>
        <taxon>Xylariomycetidae</taxon>
        <taxon>Amphisphaeriales</taxon>
        <taxon>Sporocadaceae</taxon>
        <taxon>Seiridium</taxon>
    </lineage>
</organism>
<dbReference type="EMBL" id="JARVKF010000201">
    <property type="protein sequence ID" value="KAK9421129.1"/>
    <property type="molecule type" value="Genomic_DNA"/>
</dbReference>
<evidence type="ECO:0000313" key="1">
    <source>
        <dbReference type="EMBL" id="KAK9421129.1"/>
    </source>
</evidence>
<proteinExistence type="predicted"/>
<protein>
    <submittedName>
        <fullName evidence="1">Uncharacterized protein</fullName>
    </submittedName>
</protein>
<keyword evidence="2" id="KW-1185">Reference proteome</keyword>
<reference evidence="1 2" key="1">
    <citation type="journal article" date="2024" name="J. Plant Pathol.">
        <title>Sequence and assembly of the genome of Seiridium unicorne, isolate CBS 538.82, causal agent of cypress canker disease.</title>
        <authorList>
            <person name="Scali E."/>
            <person name="Rocca G.D."/>
            <person name="Danti R."/>
            <person name="Garbelotto M."/>
            <person name="Barberini S."/>
            <person name="Baroncelli R."/>
            <person name="Emiliani G."/>
        </authorList>
    </citation>
    <scope>NUCLEOTIDE SEQUENCE [LARGE SCALE GENOMIC DNA]</scope>
    <source>
        <strain evidence="1 2">BM-138-508</strain>
    </source>
</reference>
<dbReference type="Proteomes" id="UP001408356">
    <property type="component" value="Unassembled WGS sequence"/>
</dbReference>
<name>A0ABR2V2H6_9PEZI</name>
<gene>
    <name evidence="1" type="ORF">SUNI508_05977</name>
</gene>